<evidence type="ECO:0000259" key="2">
    <source>
        <dbReference type="Pfam" id="PF05232"/>
    </source>
</evidence>
<name>A0ABT8C1G8_9VIBR</name>
<feature type="transmembrane region" description="Helical" evidence="1">
    <location>
        <begin position="36"/>
        <end position="54"/>
    </location>
</feature>
<dbReference type="InterPro" id="IPR058208">
    <property type="entry name" value="PACE"/>
</dbReference>
<dbReference type="Pfam" id="PF05232">
    <property type="entry name" value="BTP"/>
    <property type="match status" value="2"/>
</dbReference>
<keyword evidence="1" id="KW-0472">Membrane</keyword>
<dbReference type="InterPro" id="IPR007896">
    <property type="entry name" value="BTP_bacteria"/>
</dbReference>
<gene>
    <name evidence="3" type="ORF">QWZ16_20950</name>
</gene>
<feature type="domain" description="Chlorhexidine efflux transporter" evidence="2">
    <location>
        <begin position="2"/>
        <end position="63"/>
    </location>
</feature>
<dbReference type="EMBL" id="JAUFQC010000027">
    <property type="protein sequence ID" value="MDN3612065.1"/>
    <property type="molecule type" value="Genomic_DNA"/>
</dbReference>
<proteinExistence type="predicted"/>
<dbReference type="RefSeq" id="WP_076589572.1">
    <property type="nucleotide sequence ID" value="NZ_JABEYA020000004.1"/>
</dbReference>
<evidence type="ECO:0000313" key="3">
    <source>
        <dbReference type="EMBL" id="MDN3612065.1"/>
    </source>
</evidence>
<dbReference type="NCBIfam" id="NF033664">
    <property type="entry name" value="PACE_transport"/>
    <property type="match status" value="1"/>
</dbReference>
<dbReference type="Proteomes" id="UP001238540">
    <property type="component" value="Unassembled WGS sequence"/>
</dbReference>
<evidence type="ECO:0000313" key="4">
    <source>
        <dbReference type="Proteomes" id="UP001238540"/>
    </source>
</evidence>
<keyword evidence="1" id="KW-1133">Transmembrane helix</keyword>
<feature type="transmembrane region" description="Helical" evidence="1">
    <location>
        <begin position="7"/>
        <end position="30"/>
    </location>
</feature>
<sequence length="142" mass="16375">MTHKERLLHMVLFELFALILMAVLATFITGKEASKMAGLALSLSLIAMGWNYLYNVGYDKIFGEDRSKRTLKVRILHGLGFELGMMIISFPVLMWVLQLGFWVLLLMDIGVVLFFVFYAISFNWVYDTVRQRILTQRLVSST</sequence>
<feature type="transmembrane region" description="Helical" evidence="1">
    <location>
        <begin position="102"/>
        <end position="126"/>
    </location>
</feature>
<feature type="transmembrane region" description="Helical" evidence="1">
    <location>
        <begin position="75"/>
        <end position="96"/>
    </location>
</feature>
<comment type="caution">
    <text evidence="3">The sequence shown here is derived from an EMBL/GenBank/DDBJ whole genome shotgun (WGS) entry which is preliminary data.</text>
</comment>
<protein>
    <submittedName>
        <fullName evidence="3">PACE efflux transporter</fullName>
    </submittedName>
</protein>
<evidence type="ECO:0000256" key="1">
    <source>
        <dbReference type="SAM" id="Phobius"/>
    </source>
</evidence>
<feature type="domain" description="Chlorhexidine efflux transporter" evidence="2">
    <location>
        <begin position="69"/>
        <end position="132"/>
    </location>
</feature>
<reference evidence="4" key="1">
    <citation type="journal article" date="2019" name="Int. J. Syst. Evol. Microbiol.">
        <title>The Global Catalogue of Microorganisms (GCM) 10K type strain sequencing project: providing services to taxonomists for standard genome sequencing and annotation.</title>
        <authorList>
            <consortium name="The Broad Institute Genomics Platform"/>
            <consortium name="The Broad Institute Genome Sequencing Center for Infectious Disease"/>
            <person name="Wu L."/>
            <person name="Ma J."/>
        </authorList>
    </citation>
    <scope>NUCLEOTIDE SEQUENCE [LARGE SCALE GENOMIC DNA]</scope>
    <source>
        <strain evidence="4">CECT 7398</strain>
    </source>
</reference>
<keyword evidence="4" id="KW-1185">Reference proteome</keyword>
<organism evidence="3 4">
    <name type="scientific">Vibrio ostreicida</name>
    <dbReference type="NCBI Taxonomy" id="526588"/>
    <lineage>
        <taxon>Bacteria</taxon>
        <taxon>Pseudomonadati</taxon>
        <taxon>Pseudomonadota</taxon>
        <taxon>Gammaproteobacteria</taxon>
        <taxon>Vibrionales</taxon>
        <taxon>Vibrionaceae</taxon>
        <taxon>Vibrio</taxon>
    </lineage>
</organism>
<accession>A0ABT8C1G8</accession>
<keyword evidence="1" id="KW-0812">Transmembrane</keyword>